<sequence>MLPRLTYCWLCMVVFSNCARLLGVDDGGVLLGPFLIPPSPQALVVHLPFQCYLIFLLSGTLETGVFASDPARYSWMLFLFWFFVTSLGALLRIQETSSASTLAFAWVWSRLNLLQRIDTLSGLEGRWLPWILFWFEWIPSGLISPSVGVLVGCVYHVSAFVWPRRFGRELLPTPTFFYKLWPRRSARR</sequence>
<keyword evidence="4 7" id="KW-0256">Endoplasmic reticulum</keyword>
<proteinExistence type="inferred from homology"/>
<feature type="transmembrane region" description="Helical" evidence="7">
    <location>
        <begin position="137"/>
        <end position="162"/>
    </location>
</feature>
<reference evidence="8 9" key="1">
    <citation type="submission" date="2024-07" db="EMBL/GenBank/DDBJ databases">
        <title>Chromosome-level genome assembly of the water stick insect Ranatra chinensis (Heteroptera: Nepidae).</title>
        <authorList>
            <person name="Liu X."/>
        </authorList>
    </citation>
    <scope>NUCLEOTIDE SEQUENCE [LARGE SCALE GENOMIC DNA]</scope>
    <source>
        <strain evidence="8">Cailab_2021Rc</strain>
        <tissue evidence="8">Muscle</tissue>
    </source>
</reference>
<keyword evidence="9" id="KW-1185">Reference proteome</keyword>
<dbReference type="EMBL" id="JBFDAA010000009">
    <property type="protein sequence ID" value="KAL1129398.1"/>
    <property type="molecule type" value="Genomic_DNA"/>
</dbReference>
<comment type="function">
    <text evidence="7">May be involved in the degradation of misfolded endoplasmic reticulum (ER) luminal proteins.</text>
</comment>
<comment type="similarity">
    <text evidence="2 7">Belongs to the derlin family.</text>
</comment>
<keyword evidence="5 7" id="KW-1133">Transmembrane helix</keyword>
<dbReference type="AlphaFoldDB" id="A0ABD0YZW0"/>
<comment type="caution">
    <text evidence="7">Lacks conserved residue(s) required for the propagation of feature annotation.</text>
</comment>
<evidence type="ECO:0000313" key="9">
    <source>
        <dbReference type="Proteomes" id="UP001558652"/>
    </source>
</evidence>
<evidence type="ECO:0000256" key="1">
    <source>
        <dbReference type="ARBA" id="ARBA00004477"/>
    </source>
</evidence>
<evidence type="ECO:0000313" key="8">
    <source>
        <dbReference type="EMBL" id="KAL1129398.1"/>
    </source>
</evidence>
<evidence type="ECO:0000256" key="5">
    <source>
        <dbReference type="ARBA" id="ARBA00022989"/>
    </source>
</evidence>
<dbReference type="GO" id="GO:0005789">
    <property type="term" value="C:endoplasmic reticulum membrane"/>
    <property type="evidence" value="ECO:0007669"/>
    <property type="project" value="UniProtKB-SubCell"/>
</dbReference>
<gene>
    <name evidence="8" type="ORF">AAG570_013925</name>
</gene>
<comment type="caution">
    <text evidence="8">The sequence shown here is derived from an EMBL/GenBank/DDBJ whole genome shotgun (WGS) entry which is preliminary data.</text>
</comment>
<organism evidence="8 9">
    <name type="scientific">Ranatra chinensis</name>
    <dbReference type="NCBI Taxonomy" id="642074"/>
    <lineage>
        <taxon>Eukaryota</taxon>
        <taxon>Metazoa</taxon>
        <taxon>Ecdysozoa</taxon>
        <taxon>Arthropoda</taxon>
        <taxon>Hexapoda</taxon>
        <taxon>Insecta</taxon>
        <taxon>Pterygota</taxon>
        <taxon>Neoptera</taxon>
        <taxon>Paraneoptera</taxon>
        <taxon>Hemiptera</taxon>
        <taxon>Heteroptera</taxon>
        <taxon>Panheteroptera</taxon>
        <taxon>Nepomorpha</taxon>
        <taxon>Nepidae</taxon>
        <taxon>Ranatrinae</taxon>
        <taxon>Ranatra</taxon>
    </lineage>
</organism>
<keyword evidence="6 7" id="KW-0472">Membrane</keyword>
<evidence type="ECO:0000256" key="7">
    <source>
        <dbReference type="RuleBase" id="RU363059"/>
    </source>
</evidence>
<dbReference type="Proteomes" id="UP001558652">
    <property type="component" value="Unassembled WGS sequence"/>
</dbReference>
<evidence type="ECO:0000256" key="6">
    <source>
        <dbReference type="ARBA" id="ARBA00023136"/>
    </source>
</evidence>
<dbReference type="PANTHER" id="PTHR11009">
    <property type="entry name" value="DER1-LIKE PROTEIN, DERLIN"/>
    <property type="match status" value="1"/>
</dbReference>
<feature type="transmembrane region" description="Helical" evidence="7">
    <location>
        <begin position="73"/>
        <end position="93"/>
    </location>
</feature>
<dbReference type="GO" id="GO:0006950">
    <property type="term" value="P:response to stress"/>
    <property type="evidence" value="ECO:0007669"/>
    <property type="project" value="UniProtKB-ARBA"/>
</dbReference>
<feature type="transmembrane region" description="Helical" evidence="7">
    <location>
        <begin position="47"/>
        <end position="66"/>
    </location>
</feature>
<comment type="subcellular location">
    <subcellularLocation>
        <location evidence="1 7">Endoplasmic reticulum membrane</location>
        <topology evidence="1 7">Multi-pass membrane protein</topology>
    </subcellularLocation>
</comment>
<protein>
    <recommendedName>
        <fullName evidence="7">Derlin</fullName>
    </recommendedName>
</protein>
<evidence type="ECO:0000256" key="4">
    <source>
        <dbReference type="ARBA" id="ARBA00022824"/>
    </source>
</evidence>
<evidence type="ECO:0000256" key="3">
    <source>
        <dbReference type="ARBA" id="ARBA00022692"/>
    </source>
</evidence>
<keyword evidence="3 7" id="KW-0812">Transmembrane</keyword>
<name>A0ABD0YZW0_9HEMI</name>
<accession>A0ABD0YZW0</accession>
<dbReference type="Pfam" id="PF04511">
    <property type="entry name" value="DER1"/>
    <property type="match status" value="1"/>
</dbReference>
<evidence type="ECO:0000256" key="2">
    <source>
        <dbReference type="ARBA" id="ARBA00008917"/>
    </source>
</evidence>
<dbReference type="InterPro" id="IPR007599">
    <property type="entry name" value="DER1"/>
</dbReference>